<dbReference type="EMBL" id="QGKX02001290">
    <property type="protein sequence ID" value="KAF3535708.1"/>
    <property type="molecule type" value="Genomic_DNA"/>
</dbReference>
<comment type="caution">
    <text evidence="2">The sequence shown here is derived from an EMBL/GenBank/DDBJ whole genome shotgun (WGS) entry which is preliminary data.</text>
</comment>
<keyword evidence="1" id="KW-0472">Membrane</keyword>
<dbReference type="Proteomes" id="UP000712600">
    <property type="component" value="Unassembled WGS sequence"/>
</dbReference>
<evidence type="ECO:0000313" key="2">
    <source>
        <dbReference type="EMBL" id="KAF3535708.1"/>
    </source>
</evidence>
<accession>A0A8S9QAX7</accession>
<organism evidence="2 3">
    <name type="scientific">Brassica cretica</name>
    <name type="common">Mustard</name>
    <dbReference type="NCBI Taxonomy" id="69181"/>
    <lineage>
        <taxon>Eukaryota</taxon>
        <taxon>Viridiplantae</taxon>
        <taxon>Streptophyta</taxon>
        <taxon>Embryophyta</taxon>
        <taxon>Tracheophyta</taxon>
        <taxon>Spermatophyta</taxon>
        <taxon>Magnoliopsida</taxon>
        <taxon>eudicotyledons</taxon>
        <taxon>Gunneridae</taxon>
        <taxon>Pentapetalae</taxon>
        <taxon>rosids</taxon>
        <taxon>malvids</taxon>
        <taxon>Brassicales</taxon>
        <taxon>Brassicaceae</taxon>
        <taxon>Brassiceae</taxon>
        <taxon>Brassica</taxon>
    </lineage>
</organism>
<feature type="transmembrane region" description="Helical" evidence="1">
    <location>
        <begin position="108"/>
        <end position="128"/>
    </location>
</feature>
<keyword evidence="1" id="KW-0812">Transmembrane</keyword>
<keyword evidence="1" id="KW-1133">Transmembrane helix</keyword>
<feature type="transmembrane region" description="Helical" evidence="1">
    <location>
        <begin position="52"/>
        <end position="70"/>
    </location>
</feature>
<evidence type="ECO:0000313" key="3">
    <source>
        <dbReference type="Proteomes" id="UP000712600"/>
    </source>
</evidence>
<evidence type="ECO:0000256" key="1">
    <source>
        <dbReference type="SAM" id="Phobius"/>
    </source>
</evidence>
<dbReference type="AlphaFoldDB" id="A0A8S9QAX7"/>
<gene>
    <name evidence="2" type="ORF">F2Q69_00019948</name>
</gene>
<protein>
    <submittedName>
        <fullName evidence="2">Uncharacterized protein</fullName>
    </submittedName>
</protein>
<proteinExistence type="predicted"/>
<name>A0A8S9QAX7_BRACR</name>
<reference evidence="2" key="1">
    <citation type="submission" date="2019-12" db="EMBL/GenBank/DDBJ databases">
        <title>Genome sequencing and annotation of Brassica cretica.</title>
        <authorList>
            <person name="Studholme D.J."/>
            <person name="Sarris P."/>
        </authorList>
    </citation>
    <scope>NUCLEOTIDE SEQUENCE</scope>
    <source>
        <strain evidence="2">PFS-109/04</strain>
        <tissue evidence="2">Leaf</tissue>
    </source>
</reference>
<sequence length="610" mass="65049">MEGLCRFWLVVLTRAVVSFLCLTVSLSASVFLTVLRGAPVVLINTVANLETLYAGGMIQVSVTVCVVSMGGFDRRSSMAPRWLLAVLPRLAPPLCYFLSIYLREKATAFLFGVLSLTSGVVTVLTAVVDRLGATLGLCSHPSASRVHLNGCSSQSSVSLRGFRSVAAGLSVCDVLERWYSSRCGGSTQGMATPTPSSIGFAPGRARFAIGLGSDGDTASSGFTARMWSDGSWCAEEVRLALLVYGGGSLPVLVGCSDESGGVIFVLDVSLSASVFLAVLRRAMVVLINTVANLETLYAGGMIQVSVTVRVVSVGGFDRRSSMAPRWLLAVLPRLAPPLRYFLSIYLREKATAFLFGVLSLVWRLNGQRVAMFQPVSCTVRCGQAGVHLGPVWLLRHPLQVFVLRSLKMKIIDFDKIPKPSYLRRRPENADIRGNEGFAPGRDRFATGLGSDGDTASSGFTARMWSDALLVYGGGSLPVLVGCYDESGGVIFVLDVSLSASVFLAVLRRALVVLINTVANLETLYAGGMIHVSATVRVVSVGGFDRRPGGCSSRSGVSLREFGSVAAGLSVRDVLERWYSSRCGGSTQGMATPTPSSSVRLALIENEDYRL</sequence>
<feature type="transmembrane region" description="Helical" evidence="1">
    <location>
        <begin position="7"/>
        <end position="32"/>
    </location>
</feature>